<proteinExistence type="predicted"/>
<dbReference type="EMBL" id="SRLO01000715">
    <property type="protein sequence ID" value="TNN48017.1"/>
    <property type="molecule type" value="Genomic_DNA"/>
</dbReference>
<gene>
    <name evidence="2" type="ORF">EYF80_041789</name>
</gene>
<organism evidence="2 3">
    <name type="scientific">Liparis tanakae</name>
    <name type="common">Tanaka's snailfish</name>
    <dbReference type="NCBI Taxonomy" id="230148"/>
    <lineage>
        <taxon>Eukaryota</taxon>
        <taxon>Metazoa</taxon>
        <taxon>Chordata</taxon>
        <taxon>Craniata</taxon>
        <taxon>Vertebrata</taxon>
        <taxon>Euteleostomi</taxon>
        <taxon>Actinopterygii</taxon>
        <taxon>Neopterygii</taxon>
        <taxon>Teleostei</taxon>
        <taxon>Neoteleostei</taxon>
        <taxon>Acanthomorphata</taxon>
        <taxon>Eupercaria</taxon>
        <taxon>Perciformes</taxon>
        <taxon>Cottioidei</taxon>
        <taxon>Cottales</taxon>
        <taxon>Liparidae</taxon>
        <taxon>Liparis</taxon>
    </lineage>
</organism>
<comment type="caution">
    <text evidence="2">The sequence shown here is derived from an EMBL/GenBank/DDBJ whole genome shotgun (WGS) entry which is preliminary data.</text>
</comment>
<evidence type="ECO:0000313" key="2">
    <source>
        <dbReference type="EMBL" id="TNN48017.1"/>
    </source>
</evidence>
<protein>
    <submittedName>
        <fullName evidence="2">Uncharacterized protein</fullName>
    </submittedName>
</protein>
<reference evidence="2 3" key="1">
    <citation type="submission" date="2019-03" db="EMBL/GenBank/DDBJ databases">
        <title>First draft genome of Liparis tanakae, snailfish: a comprehensive survey of snailfish specific genes.</title>
        <authorList>
            <person name="Kim W."/>
            <person name="Song I."/>
            <person name="Jeong J.-H."/>
            <person name="Kim D."/>
            <person name="Kim S."/>
            <person name="Ryu S."/>
            <person name="Song J.Y."/>
            <person name="Lee S.K."/>
        </authorList>
    </citation>
    <scope>NUCLEOTIDE SEQUENCE [LARGE SCALE GENOMIC DNA]</scope>
    <source>
        <tissue evidence="2">Muscle</tissue>
    </source>
</reference>
<feature type="compositionally biased region" description="Low complexity" evidence="1">
    <location>
        <begin position="32"/>
        <end position="46"/>
    </location>
</feature>
<dbReference type="Proteomes" id="UP000314294">
    <property type="component" value="Unassembled WGS sequence"/>
</dbReference>
<name>A0A4Z2G382_9TELE</name>
<keyword evidence="3" id="KW-1185">Reference proteome</keyword>
<sequence>MYVLVAGVRLTVRLRTRVKRGANRPPAEPLCSSRPSHTSPSAPTSSSDEETSRRLVTAPSGRPLAALWPPPAAPVCPALTCGFLNRAYFSVRSLNIRRFWLSRVQFSRFSTSERSEVSALPKGTEQGAGGAEAERRHRSSASHLASVALRRESFQHVTHSGVMPHLTAMLTQRIQGNALQTFHIITNQKDADRSS</sequence>
<feature type="region of interest" description="Disordered" evidence="1">
    <location>
        <begin position="19"/>
        <end position="56"/>
    </location>
</feature>
<feature type="region of interest" description="Disordered" evidence="1">
    <location>
        <begin position="115"/>
        <end position="135"/>
    </location>
</feature>
<evidence type="ECO:0000256" key="1">
    <source>
        <dbReference type="SAM" id="MobiDB-lite"/>
    </source>
</evidence>
<accession>A0A4Z2G382</accession>
<dbReference type="AlphaFoldDB" id="A0A4Z2G382"/>
<evidence type="ECO:0000313" key="3">
    <source>
        <dbReference type="Proteomes" id="UP000314294"/>
    </source>
</evidence>